<protein>
    <submittedName>
        <fullName evidence="1">Uncharacterized protein</fullName>
    </submittedName>
</protein>
<dbReference type="Proteomes" id="UP000005709">
    <property type="component" value="Unassembled WGS sequence"/>
</dbReference>
<evidence type="ECO:0000313" key="2">
    <source>
        <dbReference type="Proteomes" id="UP000005709"/>
    </source>
</evidence>
<name>C8PK50_9BACT</name>
<comment type="caution">
    <text evidence="1">The sequence shown here is derived from an EMBL/GenBank/DDBJ whole genome shotgun (WGS) entry which is preliminary data.</text>
</comment>
<evidence type="ECO:0000313" key="1">
    <source>
        <dbReference type="EMBL" id="EEV17305.1"/>
    </source>
</evidence>
<proteinExistence type="predicted"/>
<dbReference type="AlphaFoldDB" id="C8PK50"/>
<dbReference type="EMBL" id="ACYG01000027">
    <property type="protein sequence ID" value="EEV17305.1"/>
    <property type="molecule type" value="Genomic_DNA"/>
</dbReference>
<keyword evidence="2" id="KW-1185">Reference proteome</keyword>
<accession>C8PK50</accession>
<sequence>MQPLPLFITSDAVVANTIAAIIQIQSLPMFCNTIAAVISTAAALPSPLNFKF</sequence>
<organism evidence="1 2">
    <name type="scientific">Campylobacter gracilis RM3268</name>
    <dbReference type="NCBI Taxonomy" id="553220"/>
    <lineage>
        <taxon>Bacteria</taxon>
        <taxon>Pseudomonadati</taxon>
        <taxon>Campylobacterota</taxon>
        <taxon>Epsilonproteobacteria</taxon>
        <taxon>Campylobacterales</taxon>
        <taxon>Campylobacteraceae</taxon>
        <taxon>Campylobacter</taxon>
    </lineage>
</organism>
<gene>
    <name evidence="1" type="ORF">CAMGR0001_1601</name>
</gene>
<reference evidence="1 2" key="1">
    <citation type="submission" date="2009-07" db="EMBL/GenBank/DDBJ databases">
        <authorList>
            <person name="Madupu R."/>
            <person name="Sebastian Y."/>
            <person name="Durkin A.S."/>
            <person name="Torralba M."/>
            <person name="Methe B."/>
            <person name="Sutton G.G."/>
            <person name="Strausberg R.L."/>
            <person name="Nelson K.E."/>
        </authorList>
    </citation>
    <scope>NUCLEOTIDE SEQUENCE [LARGE SCALE GENOMIC DNA]</scope>
    <source>
        <strain evidence="1 2">RM3268</strain>
    </source>
</reference>